<feature type="chain" id="PRO_5004199657" description="Collagen-like protein" evidence="2">
    <location>
        <begin position="18"/>
        <end position="116"/>
    </location>
</feature>
<evidence type="ECO:0000313" key="3">
    <source>
        <dbReference type="EMBL" id="ABD87110.1"/>
    </source>
</evidence>
<sequence>MRFPTLIVFVAAAAVLAGCNQGSGEVGPKGDPGVAGPPGPAGPPGVSGSSIRTVTSATCSADGCPVSCGADETLISAICIGATSAKFSDNLQFSNGIMTARCGSSSTSTIATCARK</sequence>
<dbReference type="Gene3D" id="1.20.5.320">
    <property type="entry name" value="6-Phosphogluconate Dehydrogenase, domain 3"/>
    <property type="match status" value="1"/>
</dbReference>
<gene>
    <name evidence="3" type="ordered locus">RPC_1548</name>
</gene>
<dbReference type="STRING" id="316056.RPC_1548"/>
<dbReference type="KEGG" id="rpc:RPC_1548"/>
<accession>Q218S6</accession>
<organism evidence="3">
    <name type="scientific">Rhodopseudomonas palustris (strain BisB18)</name>
    <dbReference type="NCBI Taxonomy" id="316056"/>
    <lineage>
        <taxon>Bacteria</taxon>
        <taxon>Pseudomonadati</taxon>
        <taxon>Pseudomonadota</taxon>
        <taxon>Alphaproteobacteria</taxon>
        <taxon>Hyphomicrobiales</taxon>
        <taxon>Nitrobacteraceae</taxon>
        <taxon>Rhodopseudomonas</taxon>
    </lineage>
</organism>
<dbReference type="AlphaFoldDB" id="Q218S6"/>
<name>Q218S6_RHOPB</name>
<protein>
    <recommendedName>
        <fullName evidence="4">Collagen-like protein</fullName>
    </recommendedName>
</protein>
<dbReference type="RefSeq" id="WP_011472015.1">
    <property type="nucleotide sequence ID" value="NC_007925.1"/>
</dbReference>
<evidence type="ECO:0008006" key="4">
    <source>
        <dbReference type="Google" id="ProtNLM"/>
    </source>
</evidence>
<dbReference type="PROSITE" id="PS51257">
    <property type="entry name" value="PROKAR_LIPOPROTEIN"/>
    <property type="match status" value="1"/>
</dbReference>
<dbReference type="EMBL" id="CP000301">
    <property type="protein sequence ID" value="ABD87110.1"/>
    <property type="molecule type" value="Genomic_DNA"/>
</dbReference>
<keyword evidence="2" id="KW-0732">Signal</keyword>
<dbReference type="HOGENOM" id="CLU_169001_0_0_5"/>
<feature type="region of interest" description="Disordered" evidence="1">
    <location>
        <begin position="26"/>
        <end position="49"/>
    </location>
</feature>
<evidence type="ECO:0000256" key="1">
    <source>
        <dbReference type="SAM" id="MobiDB-lite"/>
    </source>
</evidence>
<dbReference type="eggNOG" id="ENOG502ZJQ7">
    <property type="taxonomic scope" value="Bacteria"/>
</dbReference>
<feature type="signal peptide" evidence="2">
    <location>
        <begin position="1"/>
        <end position="17"/>
    </location>
</feature>
<proteinExistence type="predicted"/>
<evidence type="ECO:0000256" key="2">
    <source>
        <dbReference type="SAM" id="SignalP"/>
    </source>
</evidence>
<reference evidence="3" key="1">
    <citation type="submission" date="2006-03" db="EMBL/GenBank/DDBJ databases">
        <title>Complete sequence of Rhodopseudomonas palustris BisB18.</title>
        <authorList>
            <consortium name="US DOE Joint Genome Institute"/>
            <person name="Copeland A."/>
            <person name="Lucas S."/>
            <person name="Lapidus A."/>
            <person name="Barry K."/>
            <person name="Detter J.C."/>
            <person name="Glavina del Rio T."/>
            <person name="Hammon N."/>
            <person name="Israni S."/>
            <person name="Dalin E."/>
            <person name="Tice H."/>
            <person name="Pitluck S."/>
            <person name="Chain P."/>
            <person name="Malfatti S."/>
            <person name="Shin M."/>
            <person name="Vergez L."/>
            <person name="Schmutz J."/>
            <person name="Larimer F."/>
            <person name="Land M."/>
            <person name="Hauser L."/>
            <person name="Pelletier D.A."/>
            <person name="Kyrpides N."/>
            <person name="Anderson I."/>
            <person name="Oda Y."/>
            <person name="Harwood C.S."/>
            <person name="Richardson P."/>
        </authorList>
    </citation>
    <scope>NUCLEOTIDE SEQUENCE [LARGE SCALE GENOMIC DNA]</scope>
    <source>
        <strain evidence="3">BisB18</strain>
    </source>
</reference>
<dbReference type="OrthoDB" id="8138893at2"/>